<feature type="compositionally biased region" description="Low complexity" evidence="1">
    <location>
        <begin position="69"/>
        <end position="86"/>
    </location>
</feature>
<proteinExistence type="predicted"/>
<dbReference type="AlphaFoldDB" id="A0A830EGC8"/>
<evidence type="ECO:0000313" key="2">
    <source>
        <dbReference type="EMBL" id="GGJ07438.1"/>
    </source>
</evidence>
<dbReference type="EMBL" id="BMOC01000009">
    <property type="protein sequence ID" value="GGJ07438.1"/>
    <property type="molecule type" value="Genomic_DNA"/>
</dbReference>
<dbReference type="Proteomes" id="UP000653099">
    <property type="component" value="Unassembled WGS sequence"/>
</dbReference>
<protein>
    <submittedName>
        <fullName evidence="2">Uncharacterized protein</fullName>
    </submittedName>
</protein>
<name>A0A830EGC8_9EURY</name>
<feature type="region of interest" description="Disordered" evidence="1">
    <location>
        <begin position="63"/>
        <end position="217"/>
    </location>
</feature>
<organism evidence="2 3">
    <name type="scientific">Halobellus salinus</name>
    <dbReference type="NCBI Taxonomy" id="931585"/>
    <lineage>
        <taxon>Archaea</taxon>
        <taxon>Methanobacteriati</taxon>
        <taxon>Methanobacteriota</taxon>
        <taxon>Stenosarchaea group</taxon>
        <taxon>Halobacteria</taxon>
        <taxon>Halobacteriales</taxon>
        <taxon>Haloferacaceae</taxon>
        <taxon>Halobellus</taxon>
    </lineage>
</organism>
<dbReference type="RefSeq" id="WP_229663792.1">
    <property type="nucleotide sequence ID" value="NZ_BMOC01000009.1"/>
</dbReference>
<feature type="compositionally biased region" description="Low complexity" evidence="1">
    <location>
        <begin position="99"/>
        <end position="118"/>
    </location>
</feature>
<reference evidence="2" key="1">
    <citation type="journal article" date="2014" name="Int. J. Syst. Evol. Microbiol.">
        <title>Complete genome sequence of Corynebacterium casei LMG S-19264T (=DSM 44701T), isolated from a smear-ripened cheese.</title>
        <authorList>
            <consortium name="US DOE Joint Genome Institute (JGI-PGF)"/>
            <person name="Walter F."/>
            <person name="Albersmeier A."/>
            <person name="Kalinowski J."/>
            <person name="Ruckert C."/>
        </authorList>
    </citation>
    <scope>NUCLEOTIDE SEQUENCE</scope>
    <source>
        <strain evidence="2">JCM 14359</strain>
    </source>
</reference>
<keyword evidence="3" id="KW-1185">Reference proteome</keyword>
<gene>
    <name evidence="2" type="ORF">GCM10008995_16590</name>
</gene>
<reference evidence="2" key="2">
    <citation type="submission" date="2020-09" db="EMBL/GenBank/DDBJ databases">
        <authorList>
            <person name="Sun Q."/>
            <person name="Ohkuma M."/>
        </authorList>
    </citation>
    <scope>NUCLEOTIDE SEQUENCE</scope>
    <source>
        <strain evidence="2">JCM 14359</strain>
    </source>
</reference>
<feature type="compositionally biased region" description="Polar residues" evidence="1">
    <location>
        <begin position="87"/>
        <end position="98"/>
    </location>
</feature>
<evidence type="ECO:0000256" key="1">
    <source>
        <dbReference type="SAM" id="MobiDB-lite"/>
    </source>
</evidence>
<comment type="caution">
    <text evidence="2">The sequence shown here is derived from an EMBL/GenBank/DDBJ whole genome shotgun (WGS) entry which is preliminary data.</text>
</comment>
<sequence>MPMRKLRNCDFCGGDAAGVYEVLPPELAPTEAEQRRLVLCSDCAGTLETVVDPLLERLGVETGEDASTADGGAPASEAPADAPASETASGTGTESPSEAATADPDAPGPDDAATASDPVNAGGSDDGIGFAPDSPADPSTGGSKDDNAATDGAVHWDDVEPTTPTSGESESDGGGVPDEPTEPAIEARGSQGAPDGRADDPDGSEAAATGRPDEPEEFRTVMRLLGNREFPVDRDTIVELAAGAYELDEGHVHRIVDHAVDRGVIADDGGTLRRD</sequence>
<accession>A0A830EGC8</accession>
<evidence type="ECO:0000313" key="3">
    <source>
        <dbReference type="Proteomes" id="UP000653099"/>
    </source>
</evidence>